<name>A0ABM1NGF4_NICVS</name>
<feature type="signal peptide" evidence="5">
    <location>
        <begin position="1"/>
        <end position="18"/>
    </location>
</feature>
<dbReference type="RefSeq" id="XP_017785904.1">
    <property type="nucleotide sequence ID" value="XM_017930415.1"/>
</dbReference>
<keyword evidence="2 5" id="KW-0732">Signal</keyword>
<sequence>MNLLPVLVILSGISAILADSYRPCPELSRELRLPCKCALGPIEAALDGNPAISVDCDRVVFQGDFPALPYGAPIVSYRQRHAGYQSLPTQAFAQSGLPLRSLDFSGNSLRRLTDRLLNGLQDSLLELRLADNLLGDTLNPIFSSSEFHGLRHLQLMDLSGNGIKSIEEGILEGCERLQELILDRNSLSSIPGASLNGPKSLKILSVKENRITIVKSGAFQAQRNLDIIDLSHNLIGNIEGAAFSHLDKLKSLKLGRNRLTKFNSDVFQGADNLQQLDLSENFITEFPSVALKAFANLRYLNLSSNLIQSLDNNDLTHLVNLYHLDLSRNNIANIVPGTFLGLKQLRRLDISVNSLRTIEDDAFEGLDNLEHLSLKDNTIFLIPASALGRLPKLQSLHLDYNRVAALSGDILRSIAERVTNLVISKNLIRELPPATFQYFQQLEHLDLTRNSLMTLNSDTFEGLENSLLSLKVAQNAITNLAGPPLALVKLMSLDLSDNQLADLARNSFTLLPNLRKLNLSRNSRLSSIPPTLLHKLDNLEVIDLSHINLKSLSTDLLAKNLLIKEIYLNDNDLSEITDGTFVNLRNLTRIDLSDNSIANIRPGAFVNAMNLKELYLQGNQLAVFRGEFFNTGTGLEILDVSNNLLNYVYPSSFRIHPRLKKIVAGNNKFNFFLPEVIATLQYLEFVDLSGNMLEAVEELEFARLPKLRCLLLGNNKIESVHEMSFHNSTQLQIIDLKNNKLDRLGERTFEGLVRIEMLNLEGNRLSDLPETIFERSRLQMLENINLARNNFEVAPLKSLQRQYFFVNSVDLSHNKLKEIPADDSTMVNIKKLDLSFNPLSEKAIENILGEPKTVRTLNLAGVGIVNVARLETPFLSFLNLSHNNISDLSAKVFERTTLLETLDISNNNVKDLTNFPKIWEVLRNLQVLNMSFNPIAMISNNDFEGLKSLRYFSLRDLEQCSRIEKNSFKSTPNLSVLDAYNFPKLGYLDVPGLLLNLPSLEKVNIEIKDAAIGNDQLLSILHPRLRELGLHGSRLRSISSTALSGLKGSSVMIRLMNTSLTSISPALFFPVPPSSKITLDVSGSQLSTLSPQLINTLSERKENLHIVGLETNPIICDCSAKALRKWANNKMTSIKCSAPEHLMNKYLVEVGDDELSCDSRRATTQTPSTFGASKTTRLLPKTTEPEIIWSVASTEKIKPKTAQKPAIGQSSINNDDTLIIGIVGGVVAFIAILIIIICIIRLRMTNTQYRGGPLANGNPVMGPVIGPASSCATCSVKGAPPVYVPSYGGYSSTLPHKLSATPNARPAYSTMGRMPPYSQPYFIATYPSDEKIYR</sequence>
<dbReference type="SMART" id="SM00082">
    <property type="entry name" value="LRRCT"/>
    <property type="match status" value="1"/>
</dbReference>
<evidence type="ECO:0000259" key="6">
    <source>
        <dbReference type="SMART" id="SM00082"/>
    </source>
</evidence>
<keyword evidence="4" id="KW-1133">Transmembrane helix</keyword>
<evidence type="ECO:0000313" key="7">
    <source>
        <dbReference type="Proteomes" id="UP000695000"/>
    </source>
</evidence>
<dbReference type="InterPro" id="IPR032675">
    <property type="entry name" value="LRR_dom_sf"/>
</dbReference>
<evidence type="ECO:0000256" key="5">
    <source>
        <dbReference type="SAM" id="SignalP"/>
    </source>
</evidence>
<dbReference type="PANTHER" id="PTHR24373">
    <property type="entry name" value="SLIT RELATED LEUCINE-RICH REPEAT NEURONAL PROTEIN"/>
    <property type="match status" value="1"/>
</dbReference>
<dbReference type="InterPro" id="IPR050328">
    <property type="entry name" value="Dev_Immune_Receptor"/>
</dbReference>
<dbReference type="InterPro" id="IPR000483">
    <property type="entry name" value="Cys-rich_flank_reg_C"/>
</dbReference>
<dbReference type="SUPFAM" id="SSF52058">
    <property type="entry name" value="L domain-like"/>
    <property type="match status" value="4"/>
</dbReference>
<evidence type="ECO:0000313" key="8">
    <source>
        <dbReference type="RefSeq" id="XP_017785904.1"/>
    </source>
</evidence>
<dbReference type="Gene3D" id="3.80.10.10">
    <property type="entry name" value="Ribonuclease Inhibitor"/>
    <property type="match status" value="6"/>
</dbReference>
<evidence type="ECO:0000256" key="4">
    <source>
        <dbReference type="SAM" id="Phobius"/>
    </source>
</evidence>
<keyword evidence="4" id="KW-0812">Transmembrane</keyword>
<dbReference type="Pfam" id="PF13306">
    <property type="entry name" value="LRR_5"/>
    <property type="match status" value="1"/>
</dbReference>
<organism evidence="7 8">
    <name type="scientific">Nicrophorus vespilloides</name>
    <name type="common">Boreal carrion beetle</name>
    <dbReference type="NCBI Taxonomy" id="110193"/>
    <lineage>
        <taxon>Eukaryota</taxon>
        <taxon>Metazoa</taxon>
        <taxon>Ecdysozoa</taxon>
        <taxon>Arthropoda</taxon>
        <taxon>Hexapoda</taxon>
        <taxon>Insecta</taxon>
        <taxon>Pterygota</taxon>
        <taxon>Neoptera</taxon>
        <taxon>Endopterygota</taxon>
        <taxon>Coleoptera</taxon>
        <taxon>Polyphaga</taxon>
        <taxon>Staphyliniformia</taxon>
        <taxon>Silphidae</taxon>
        <taxon>Nicrophorinae</taxon>
        <taxon>Nicrophorus</taxon>
    </lineage>
</organism>
<evidence type="ECO:0000256" key="3">
    <source>
        <dbReference type="ARBA" id="ARBA00022737"/>
    </source>
</evidence>
<evidence type="ECO:0000256" key="1">
    <source>
        <dbReference type="ARBA" id="ARBA00022614"/>
    </source>
</evidence>
<dbReference type="InterPro" id="IPR001611">
    <property type="entry name" value="Leu-rich_rpt"/>
</dbReference>
<accession>A0ABM1NGF4</accession>
<dbReference type="GeneID" id="108569031"/>
<keyword evidence="7" id="KW-1185">Reference proteome</keyword>
<proteinExistence type="predicted"/>
<dbReference type="InterPro" id="IPR026906">
    <property type="entry name" value="LRR_5"/>
</dbReference>
<keyword evidence="1" id="KW-0433">Leucine-rich repeat</keyword>
<dbReference type="InterPro" id="IPR003591">
    <property type="entry name" value="Leu-rich_rpt_typical-subtyp"/>
</dbReference>
<evidence type="ECO:0000256" key="2">
    <source>
        <dbReference type="ARBA" id="ARBA00022729"/>
    </source>
</evidence>
<dbReference type="Pfam" id="PF13855">
    <property type="entry name" value="LRR_8"/>
    <property type="match status" value="7"/>
</dbReference>
<gene>
    <name evidence="8" type="primary">LOC108569031</name>
</gene>
<dbReference type="PANTHER" id="PTHR24373:SF275">
    <property type="entry name" value="TIR DOMAIN-CONTAINING PROTEIN"/>
    <property type="match status" value="1"/>
</dbReference>
<dbReference type="SMART" id="SM00365">
    <property type="entry name" value="LRR_SD22"/>
    <property type="match status" value="17"/>
</dbReference>
<dbReference type="SMART" id="SM00364">
    <property type="entry name" value="LRR_BAC"/>
    <property type="match status" value="8"/>
</dbReference>
<keyword evidence="4" id="KW-0472">Membrane</keyword>
<reference evidence="8" key="1">
    <citation type="submission" date="2025-08" db="UniProtKB">
        <authorList>
            <consortium name="RefSeq"/>
        </authorList>
    </citation>
    <scope>IDENTIFICATION</scope>
    <source>
        <tissue evidence="8">Whole Larva</tissue>
    </source>
</reference>
<dbReference type="PROSITE" id="PS51450">
    <property type="entry name" value="LRR"/>
    <property type="match status" value="11"/>
</dbReference>
<dbReference type="Proteomes" id="UP000695000">
    <property type="component" value="Unplaced"/>
</dbReference>
<dbReference type="SMART" id="SM00369">
    <property type="entry name" value="LRR_TYP"/>
    <property type="match status" value="30"/>
</dbReference>
<keyword evidence="3" id="KW-0677">Repeat</keyword>
<feature type="domain" description="LRRCT" evidence="6">
    <location>
        <begin position="1112"/>
        <end position="1158"/>
    </location>
</feature>
<feature type="transmembrane region" description="Helical" evidence="4">
    <location>
        <begin position="1218"/>
        <end position="1240"/>
    </location>
</feature>
<feature type="chain" id="PRO_5045708026" evidence="5">
    <location>
        <begin position="19"/>
        <end position="1334"/>
    </location>
</feature>
<protein>
    <submittedName>
        <fullName evidence="8">Chaoptin</fullName>
    </submittedName>
</protein>